<dbReference type="AlphaFoldDB" id="A0A0C2CRP9"/>
<dbReference type="Proteomes" id="UP000031599">
    <property type="component" value="Unassembled WGS sequence"/>
</dbReference>
<evidence type="ECO:0000313" key="2">
    <source>
        <dbReference type="Proteomes" id="UP000031599"/>
    </source>
</evidence>
<dbReference type="EMBL" id="JMCC02000086">
    <property type="protein sequence ID" value="KIG13866.1"/>
    <property type="molecule type" value="Genomic_DNA"/>
</dbReference>
<sequence length="127" mass="13872">MSLVSGTSKQTWNTGGGDWSTLLRELDRAAVQAGDSSVDTERVEAWGETLELRHEPMICSVTLTHEHQGEGSSCTLPLSRFEALVRLDAWTIAEHVPAMWARLREAARCEGRAPEGGVPADTGEVRQ</sequence>
<reference evidence="1 2" key="1">
    <citation type="submission" date="2014-12" db="EMBL/GenBank/DDBJ databases">
        <title>Genome assembly of Enhygromyxa salina DSM 15201.</title>
        <authorList>
            <person name="Sharma G."/>
            <person name="Subramanian S."/>
        </authorList>
    </citation>
    <scope>NUCLEOTIDE SEQUENCE [LARGE SCALE GENOMIC DNA]</scope>
    <source>
        <strain evidence="1 2">DSM 15201</strain>
    </source>
</reference>
<organism evidence="1 2">
    <name type="scientific">Enhygromyxa salina</name>
    <dbReference type="NCBI Taxonomy" id="215803"/>
    <lineage>
        <taxon>Bacteria</taxon>
        <taxon>Pseudomonadati</taxon>
        <taxon>Myxococcota</taxon>
        <taxon>Polyangia</taxon>
        <taxon>Nannocystales</taxon>
        <taxon>Nannocystaceae</taxon>
        <taxon>Enhygromyxa</taxon>
    </lineage>
</organism>
<proteinExistence type="predicted"/>
<dbReference type="RefSeq" id="WP_052554839.1">
    <property type="nucleotide sequence ID" value="NZ_JMCC02000086.1"/>
</dbReference>
<name>A0A0C2CRP9_9BACT</name>
<comment type="caution">
    <text evidence="1">The sequence shown here is derived from an EMBL/GenBank/DDBJ whole genome shotgun (WGS) entry which is preliminary data.</text>
</comment>
<protein>
    <submittedName>
        <fullName evidence="1">Uncharacterized protein</fullName>
    </submittedName>
</protein>
<gene>
    <name evidence="1" type="ORF">DB30_07469</name>
</gene>
<evidence type="ECO:0000313" key="1">
    <source>
        <dbReference type="EMBL" id="KIG13866.1"/>
    </source>
</evidence>
<accession>A0A0C2CRP9</accession>